<dbReference type="Proteomes" id="UP000184040">
    <property type="component" value="Unassembled WGS sequence"/>
</dbReference>
<dbReference type="CDD" id="cd04301">
    <property type="entry name" value="NAT_SF"/>
    <property type="match status" value="1"/>
</dbReference>
<name>A0A1M6D9I5_9RHOB</name>
<reference evidence="2 3" key="1">
    <citation type="submission" date="2016-11" db="EMBL/GenBank/DDBJ databases">
        <authorList>
            <person name="Jaros S."/>
            <person name="Januszkiewicz K."/>
            <person name="Wedrychowicz H."/>
        </authorList>
    </citation>
    <scope>NUCLEOTIDE SEQUENCE [LARGE SCALE GENOMIC DNA]</scope>
    <source>
        <strain evidence="2 3">DSM 26892</strain>
    </source>
</reference>
<evidence type="ECO:0000259" key="1">
    <source>
        <dbReference type="Pfam" id="PF00583"/>
    </source>
</evidence>
<accession>A0A1M6D9I5</accession>
<dbReference type="Gene3D" id="3.40.630.30">
    <property type="match status" value="1"/>
</dbReference>
<dbReference type="InterPro" id="IPR000182">
    <property type="entry name" value="GNAT_dom"/>
</dbReference>
<keyword evidence="3" id="KW-1185">Reference proteome</keyword>
<keyword evidence="2" id="KW-0808">Transferase</keyword>
<proteinExistence type="predicted"/>
<dbReference type="Pfam" id="PF00583">
    <property type="entry name" value="Acetyltransf_1"/>
    <property type="match status" value="1"/>
</dbReference>
<evidence type="ECO:0000313" key="3">
    <source>
        <dbReference type="Proteomes" id="UP000184040"/>
    </source>
</evidence>
<dbReference type="GO" id="GO:0016747">
    <property type="term" value="F:acyltransferase activity, transferring groups other than amino-acyl groups"/>
    <property type="evidence" value="ECO:0007669"/>
    <property type="project" value="InterPro"/>
</dbReference>
<protein>
    <submittedName>
        <fullName evidence="2">Acetyltransferase (GNAT) family protein</fullName>
    </submittedName>
</protein>
<sequence length="262" mass="28243">MRGYFGSAQVQALQGARDAEVAELRDLPGAVVHARAFSSDDPEALGWDRLRDVMAREGIVTLRGVGPEVVERATRELSAFSPNLHHWDIFRADADTLRAVCGPLAAAPLPDTLMRLSVDALTDDVVHAVQAFLDGHGVSPFSRDALTGRLFPARLVVITHRDGRIAAAGFAGMTHNRFSPFHRDAWVGLIAVDPELRGLGLGRQVDAITNLEAVDALGAGGSIEFVARDNAPSRAMLESCGLRQMPDRAVVMFSTSTDRLSR</sequence>
<organism evidence="2 3">
    <name type="scientific">Palleronia salina</name>
    <dbReference type="NCBI Taxonomy" id="313368"/>
    <lineage>
        <taxon>Bacteria</taxon>
        <taxon>Pseudomonadati</taxon>
        <taxon>Pseudomonadota</taxon>
        <taxon>Alphaproteobacteria</taxon>
        <taxon>Rhodobacterales</taxon>
        <taxon>Roseobacteraceae</taxon>
        <taxon>Palleronia</taxon>
    </lineage>
</organism>
<dbReference type="EMBL" id="FQZA01000002">
    <property type="protein sequence ID" value="SHI69821.1"/>
    <property type="molecule type" value="Genomic_DNA"/>
</dbReference>
<evidence type="ECO:0000313" key="2">
    <source>
        <dbReference type="EMBL" id="SHI69821.1"/>
    </source>
</evidence>
<dbReference type="InterPro" id="IPR016181">
    <property type="entry name" value="Acyl_CoA_acyltransferase"/>
</dbReference>
<dbReference type="AlphaFoldDB" id="A0A1M6D9I5"/>
<dbReference type="SUPFAM" id="SSF55729">
    <property type="entry name" value="Acyl-CoA N-acyltransferases (Nat)"/>
    <property type="match status" value="1"/>
</dbReference>
<feature type="domain" description="N-acetyltransferase" evidence="1">
    <location>
        <begin position="157"/>
        <end position="241"/>
    </location>
</feature>
<dbReference type="RefSeq" id="WP_073127121.1">
    <property type="nucleotide sequence ID" value="NZ_FQZA01000002.1"/>
</dbReference>
<gene>
    <name evidence="2" type="ORF">SAMN04488012_102306</name>
</gene>